<dbReference type="RefSeq" id="WP_138052882.1">
    <property type="nucleotide sequence ID" value="NZ_VAWE01000001.1"/>
</dbReference>
<dbReference type="OrthoDB" id="4337676at2"/>
<evidence type="ECO:0000313" key="1">
    <source>
        <dbReference type="EMBL" id="TLQ43463.1"/>
    </source>
</evidence>
<dbReference type="AlphaFoldDB" id="A0A5R9E621"/>
<sequence length="100" mass="11001">MTRSRTTGAADSRCPSCGAAVHRQWVGRVAALRVTADLTPLTPEQQQAVRTPNRLIWCLRQGGPHVPPQLRSISHFHPADCPHPHVTDHQCPPAEPTTLF</sequence>
<gene>
    <name evidence="1" type="ORF">FEF34_10180</name>
</gene>
<proteinExistence type="predicted"/>
<name>A0A5R9E621_9ACTN</name>
<reference evidence="1 2" key="1">
    <citation type="submission" date="2019-05" db="EMBL/GenBank/DDBJ databases">
        <title>Streptomyces marianii sp. nov., a novel marine actinomycete from southern coast of India.</title>
        <authorList>
            <person name="Iniyan A.M."/>
            <person name="Wink J."/>
            <person name="Ramprasad E."/>
            <person name="Ramana C.V."/>
            <person name="Bunk B."/>
            <person name="Sproer C."/>
            <person name="Joseph F.-J.R.S."/>
            <person name="Vincent S.G.P."/>
        </authorList>
    </citation>
    <scope>NUCLEOTIDE SEQUENCE [LARGE SCALE GENOMIC DNA]</scope>
    <source>
        <strain evidence="1 2">ICN19</strain>
    </source>
</reference>
<dbReference type="EMBL" id="VAWE01000001">
    <property type="protein sequence ID" value="TLQ43463.1"/>
    <property type="molecule type" value="Genomic_DNA"/>
</dbReference>
<organism evidence="1 2">
    <name type="scientific">Streptomyces marianii</name>
    <dbReference type="NCBI Taxonomy" id="1817406"/>
    <lineage>
        <taxon>Bacteria</taxon>
        <taxon>Bacillati</taxon>
        <taxon>Actinomycetota</taxon>
        <taxon>Actinomycetes</taxon>
        <taxon>Kitasatosporales</taxon>
        <taxon>Streptomycetaceae</taxon>
        <taxon>Streptomyces</taxon>
    </lineage>
</organism>
<protein>
    <submittedName>
        <fullName evidence="1">Uncharacterized protein</fullName>
    </submittedName>
</protein>
<evidence type="ECO:0000313" key="2">
    <source>
        <dbReference type="Proteomes" id="UP000305921"/>
    </source>
</evidence>
<accession>A0A5R9E621</accession>
<keyword evidence="2" id="KW-1185">Reference proteome</keyword>
<dbReference type="Proteomes" id="UP000305921">
    <property type="component" value="Unassembled WGS sequence"/>
</dbReference>
<comment type="caution">
    <text evidence="1">The sequence shown here is derived from an EMBL/GenBank/DDBJ whole genome shotgun (WGS) entry which is preliminary data.</text>
</comment>